<organism evidence="5 6">
    <name type="scientific">Streptomyces brasiliensis</name>
    <dbReference type="NCBI Taxonomy" id="1954"/>
    <lineage>
        <taxon>Bacteria</taxon>
        <taxon>Bacillati</taxon>
        <taxon>Actinomycetota</taxon>
        <taxon>Actinomycetes</taxon>
        <taxon>Kitasatosporales</taxon>
        <taxon>Streptomycetaceae</taxon>
        <taxon>Streptomyces</taxon>
    </lineage>
</organism>
<dbReference type="InterPro" id="IPR013519">
    <property type="entry name" value="Int_alpha_beta-p"/>
</dbReference>
<dbReference type="GO" id="GO:0008305">
    <property type="term" value="C:integrin complex"/>
    <property type="evidence" value="ECO:0007669"/>
    <property type="project" value="InterPro"/>
</dbReference>
<dbReference type="RefSeq" id="WP_189311224.1">
    <property type="nucleotide sequence ID" value="NZ_BMQA01000006.1"/>
</dbReference>
<dbReference type="GO" id="GO:0016787">
    <property type="term" value="F:hydrolase activity"/>
    <property type="evidence" value="ECO:0007669"/>
    <property type="project" value="UniProtKB-KW"/>
</dbReference>
<keyword evidence="4" id="KW-0325">Glycoprotein</keyword>
<evidence type="ECO:0000256" key="2">
    <source>
        <dbReference type="ARBA" id="ARBA00022737"/>
    </source>
</evidence>
<accession>A0A917NNF3</accession>
<reference evidence="5" key="2">
    <citation type="submission" date="2020-09" db="EMBL/GenBank/DDBJ databases">
        <authorList>
            <person name="Sun Q."/>
            <person name="Ohkuma M."/>
        </authorList>
    </citation>
    <scope>NUCLEOTIDE SEQUENCE</scope>
    <source>
        <strain evidence="5">JCM 3086</strain>
    </source>
</reference>
<gene>
    <name evidence="5" type="ORF">GCM10010121_025440</name>
</gene>
<comment type="caution">
    <text evidence="5">The sequence shown here is derived from an EMBL/GenBank/DDBJ whole genome shotgun (WGS) entry which is preliminary data.</text>
</comment>
<evidence type="ECO:0000256" key="3">
    <source>
        <dbReference type="ARBA" id="ARBA00022801"/>
    </source>
</evidence>
<keyword evidence="1" id="KW-0732">Signal</keyword>
<dbReference type="SMART" id="SM00191">
    <property type="entry name" value="Int_alpha"/>
    <property type="match status" value="2"/>
</dbReference>
<dbReference type="PRINTS" id="PR01185">
    <property type="entry name" value="INTEGRINA"/>
</dbReference>
<dbReference type="Proteomes" id="UP000657574">
    <property type="component" value="Unassembled WGS sequence"/>
</dbReference>
<evidence type="ECO:0000256" key="4">
    <source>
        <dbReference type="ARBA" id="ARBA00023180"/>
    </source>
</evidence>
<dbReference type="GO" id="GO:0007155">
    <property type="term" value="P:cell adhesion"/>
    <property type="evidence" value="ECO:0007669"/>
    <property type="project" value="InterPro"/>
</dbReference>
<dbReference type="InterPro" id="IPR013517">
    <property type="entry name" value="FG-GAP"/>
</dbReference>
<name>A0A917NNF3_9ACTN</name>
<reference evidence="5" key="1">
    <citation type="journal article" date="2014" name="Int. J. Syst. Evol. Microbiol.">
        <title>Complete genome sequence of Corynebacterium casei LMG S-19264T (=DSM 44701T), isolated from a smear-ripened cheese.</title>
        <authorList>
            <consortium name="US DOE Joint Genome Institute (JGI-PGF)"/>
            <person name="Walter F."/>
            <person name="Albersmeier A."/>
            <person name="Kalinowski J."/>
            <person name="Ruckert C."/>
        </authorList>
    </citation>
    <scope>NUCLEOTIDE SEQUENCE</scope>
    <source>
        <strain evidence="5">JCM 3086</strain>
    </source>
</reference>
<dbReference type="InterPro" id="IPR000413">
    <property type="entry name" value="Integrin_alpha"/>
</dbReference>
<dbReference type="PANTHER" id="PTHR23221:SF7">
    <property type="entry name" value="PHOSPHATIDYLINOSITOL-GLYCAN-SPECIFIC PHOSPHOLIPASE D"/>
    <property type="match status" value="1"/>
</dbReference>
<sequence>MEVTGAVAVPAAHAAAGTATTTKLEDDFNGDGYSDLAVAAPSGTVAGKRYAGWVAVVYGSPAGLKTSTRQVFSQNSRGIPGTAETGDRFGGALATGDVDGDGYADLVVGVGAENTDAGSAAGLVEVVWGGPKGLSGGAVVARGARHDMLGREGRLAVADVDGDGADDVVSVRNLKDLRIDNGPFARDGSTVHGGQMVVDPYNSIVLNLAAGDLNGDGFAD</sequence>
<dbReference type="PANTHER" id="PTHR23221">
    <property type="entry name" value="GLYCOSYLPHOSPHATIDYLINOSITOL PHOSPHOLIPASE D"/>
    <property type="match status" value="1"/>
</dbReference>
<dbReference type="InterPro" id="IPR028994">
    <property type="entry name" value="Integrin_alpha_N"/>
</dbReference>
<dbReference type="Gene3D" id="2.130.10.130">
    <property type="entry name" value="Integrin alpha, N-terminal"/>
    <property type="match status" value="2"/>
</dbReference>
<dbReference type="Pfam" id="PF01839">
    <property type="entry name" value="FG-GAP"/>
    <property type="match status" value="2"/>
</dbReference>
<keyword evidence="3" id="KW-0378">Hydrolase</keyword>
<dbReference type="EMBL" id="BMQA01000006">
    <property type="protein sequence ID" value="GGJ13801.1"/>
    <property type="molecule type" value="Genomic_DNA"/>
</dbReference>
<evidence type="ECO:0000313" key="6">
    <source>
        <dbReference type="Proteomes" id="UP000657574"/>
    </source>
</evidence>
<dbReference type="SUPFAM" id="SSF69318">
    <property type="entry name" value="Integrin alpha N-terminal domain"/>
    <property type="match status" value="1"/>
</dbReference>
<evidence type="ECO:0000256" key="1">
    <source>
        <dbReference type="ARBA" id="ARBA00022729"/>
    </source>
</evidence>
<keyword evidence="6" id="KW-1185">Reference proteome</keyword>
<proteinExistence type="predicted"/>
<dbReference type="AlphaFoldDB" id="A0A917NNF3"/>
<evidence type="ECO:0000313" key="5">
    <source>
        <dbReference type="EMBL" id="GGJ13801.1"/>
    </source>
</evidence>
<keyword evidence="2" id="KW-0677">Repeat</keyword>
<protein>
    <submittedName>
        <fullName evidence="5">Uncharacterized protein</fullName>
    </submittedName>
</protein>